<sequence>MTLRLQAGVCSDVGTFRENNQDAAFAAPWAAGVADGVGGGPAGDLASAALVHGLISGGRRCEDAVELATRVRMANWDLGAHVRRDPTLQGMATTFTGLWFTPEGVLLLAHTGDSRAYLARDGRLTRETRDDSFVQALVDQGLVRAEDAASHPRRNMITASLRGEETDLVRVDEREARVGDRWMLCSDGISDYLPDEDIKALVTGIQDPSAAARRLVELALEAGSRDNVTAVVCDLTDGPEPSHAVPLVAGSATERFPEVFEEGLAATA</sequence>
<name>A0AA40VM62_9MICO</name>
<proteinExistence type="predicted"/>
<dbReference type="CDD" id="cd00143">
    <property type="entry name" value="PP2Cc"/>
    <property type="match status" value="1"/>
</dbReference>
<organism evidence="2 3">
    <name type="scientific">Microbacterium invictum</name>
    <dbReference type="NCBI Taxonomy" id="515415"/>
    <lineage>
        <taxon>Bacteria</taxon>
        <taxon>Bacillati</taxon>
        <taxon>Actinomycetota</taxon>
        <taxon>Actinomycetes</taxon>
        <taxon>Micrococcales</taxon>
        <taxon>Microbacteriaceae</taxon>
        <taxon>Microbacterium</taxon>
    </lineage>
</organism>
<dbReference type="SUPFAM" id="SSF81606">
    <property type="entry name" value="PP2C-like"/>
    <property type="match status" value="1"/>
</dbReference>
<gene>
    <name evidence="2" type="ORF">BKA10_001148</name>
</gene>
<evidence type="ECO:0000313" key="2">
    <source>
        <dbReference type="EMBL" id="MBB4139354.1"/>
    </source>
</evidence>
<dbReference type="Gene3D" id="3.60.40.10">
    <property type="entry name" value="PPM-type phosphatase domain"/>
    <property type="match status" value="1"/>
</dbReference>
<dbReference type="SMART" id="SM00332">
    <property type="entry name" value="PP2Cc"/>
    <property type="match status" value="1"/>
</dbReference>
<dbReference type="PROSITE" id="PS51746">
    <property type="entry name" value="PPM_2"/>
    <property type="match status" value="1"/>
</dbReference>
<dbReference type="InterPro" id="IPR036457">
    <property type="entry name" value="PPM-type-like_dom_sf"/>
</dbReference>
<dbReference type="Proteomes" id="UP000549113">
    <property type="component" value="Unassembled WGS sequence"/>
</dbReference>
<protein>
    <submittedName>
        <fullName evidence="2">Protein phosphatase</fullName>
        <ecNumber evidence="2">3.1.3.16</ecNumber>
    </submittedName>
</protein>
<dbReference type="SMART" id="SM00331">
    <property type="entry name" value="PP2C_SIG"/>
    <property type="match status" value="1"/>
</dbReference>
<keyword evidence="2" id="KW-0378">Hydrolase</keyword>
<feature type="domain" description="PPM-type phosphatase" evidence="1">
    <location>
        <begin position="6"/>
        <end position="235"/>
    </location>
</feature>
<comment type="caution">
    <text evidence="2">The sequence shown here is derived from an EMBL/GenBank/DDBJ whole genome shotgun (WGS) entry which is preliminary data.</text>
</comment>
<dbReference type="InterPro" id="IPR001932">
    <property type="entry name" value="PPM-type_phosphatase-like_dom"/>
</dbReference>
<dbReference type="GO" id="GO:0004722">
    <property type="term" value="F:protein serine/threonine phosphatase activity"/>
    <property type="evidence" value="ECO:0007669"/>
    <property type="project" value="UniProtKB-EC"/>
</dbReference>
<dbReference type="RefSeq" id="WP_183499029.1">
    <property type="nucleotide sequence ID" value="NZ_BAABCO010000001.1"/>
</dbReference>
<dbReference type="AlphaFoldDB" id="A0AA40VM62"/>
<reference evidence="2 3" key="1">
    <citation type="submission" date="2020-08" db="EMBL/GenBank/DDBJ databases">
        <title>Sequencing the genomes of 1000 actinobacteria strains.</title>
        <authorList>
            <person name="Klenk H.-P."/>
        </authorList>
    </citation>
    <scope>NUCLEOTIDE SEQUENCE [LARGE SCALE GENOMIC DNA]</scope>
    <source>
        <strain evidence="2 3">DSM 19600</strain>
    </source>
</reference>
<evidence type="ECO:0000259" key="1">
    <source>
        <dbReference type="PROSITE" id="PS51746"/>
    </source>
</evidence>
<dbReference type="EMBL" id="JACIFH010000001">
    <property type="protein sequence ID" value="MBB4139354.1"/>
    <property type="molecule type" value="Genomic_DNA"/>
</dbReference>
<dbReference type="Pfam" id="PF13672">
    <property type="entry name" value="PP2C_2"/>
    <property type="match status" value="1"/>
</dbReference>
<keyword evidence="3" id="KW-1185">Reference proteome</keyword>
<evidence type="ECO:0000313" key="3">
    <source>
        <dbReference type="Proteomes" id="UP000549113"/>
    </source>
</evidence>
<accession>A0AA40VM62</accession>
<dbReference type="EC" id="3.1.3.16" evidence="2"/>